<proteinExistence type="predicted"/>
<protein>
    <submittedName>
        <fullName evidence="1">Peptidase M56 BlaR1</fullName>
    </submittedName>
</protein>
<dbReference type="Proteomes" id="UP000711047">
    <property type="component" value="Unassembled WGS sequence"/>
</dbReference>
<organism evidence="1 2">
    <name type="scientific">Paenibacillus tritici</name>
    <dbReference type="NCBI Taxonomy" id="1873425"/>
    <lineage>
        <taxon>Bacteria</taxon>
        <taxon>Bacillati</taxon>
        <taxon>Bacillota</taxon>
        <taxon>Bacilli</taxon>
        <taxon>Bacillales</taxon>
        <taxon>Paenibacillaceae</taxon>
        <taxon>Paenibacillus</taxon>
    </lineage>
</organism>
<gene>
    <name evidence="1" type="ORF">HQN87_28110</name>
</gene>
<accession>A0ABX2DWW8</accession>
<sequence>MKLAFPILVGRILIAGGILTAGILLGTIAAESTIALTEKSSKAVTVYPKNENGDTYGSAFHASTNEEKPDLIEAVGEDGVTGYIRKKDLDGDMPKTPEEATALMNKQQAEGPRQIPLYEKDGKTVIGTFTAGETKPVDTKEE</sequence>
<evidence type="ECO:0000313" key="2">
    <source>
        <dbReference type="Proteomes" id="UP000711047"/>
    </source>
</evidence>
<evidence type="ECO:0000313" key="1">
    <source>
        <dbReference type="EMBL" id="NQX49193.1"/>
    </source>
</evidence>
<reference evidence="1 2" key="1">
    <citation type="submission" date="2020-05" db="EMBL/GenBank/DDBJ databases">
        <title>Paenibacillus glebae, sp. nov., Paenibacillus humi sp. nov., Paenibacillus pedi sp. nov., Paenibacillus terrestris sp. nov. and Paenibacillus terricola sp. nov., isolated from a forest top soil sample.</title>
        <authorList>
            <person name="Qi S."/>
            <person name="Carlier A."/>
            <person name="Cnockaert M."/>
            <person name="Vandamme P."/>
        </authorList>
    </citation>
    <scope>NUCLEOTIDE SEQUENCE [LARGE SCALE GENOMIC DNA]</scope>
    <source>
        <strain evidence="1 2">LMG 29502</strain>
    </source>
</reference>
<name>A0ABX2DWW8_9BACL</name>
<dbReference type="EMBL" id="JABMKX010000022">
    <property type="protein sequence ID" value="NQX49193.1"/>
    <property type="molecule type" value="Genomic_DNA"/>
</dbReference>
<dbReference type="RefSeq" id="WP_173140047.1">
    <property type="nucleotide sequence ID" value="NZ_JABMKX010000022.1"/>
</dbReference>
<keyword evidence="2" id="KW-1185">Reference proteome</keyword>
<comment type="caution">
    <text evidence="1">The sequence shown here is derived from an EMBL/GenBank/DDBJ whole genome shotgun (WGS) entry which is preliminary data.</text>
</comment>